<keyword evidence="3" id="KW-1185">Reference proteome</keyword>
<name>A0ABP4XDC9_9ACTN</name>
<evidence type="ECO:0000313" key="2">
    <source>
        <dbReference type="EMBL" id="GAA1774333.1"/>
    </source>
</evidence>
<evidence type="ECO:0000313" key="3">
    <source>
        <dbReference type="Proteomes" id="UP001500655"/>
    </source>
</evidence>
<dbReference type="Proteomes" id="UP001500655">
    <property type="component" value="Unassembled WGS sequence"/>
</dbReference>
<sequence length="54" mass="5476">MSQVADFPPRSSVPGTGAEELVKTTSSRMTSAASAGGAAGASGVEQVWFEVDLF</sequence>
<evidence type="ECO:0000256" key="1">
    <source>
        <dbReference type="SAM" id="MobiDB-lite"/>
    </source>
</evidence>
<feature type="region of interest" description="Disordered" evidence="1">
    <location>
        <begin position="1"/>
        <end position="41"/>
    </location>
</feature>
<reference evidence="3" key="1">
    <citation type="journal article" date="2019" name="Int. J. Syst. Evol. Microbiol.">
        <title>The Global Catalogue of Microorganisms (GCM) 10K type strain sequencing project: providing services to taxonomists for standard genome sequencing and annotation.</title>
        <authorList>
            <consortium name="The Broad Institute Genomics Platform"/>
            <consortium name="The Broad Institute Genome Sequencing Center for Infectious Disease"/>
            <person name="Wu L."/>
            <person name="Ma J."/>
        </authorList>
    </citation>
    <scope>NUCLEOTIDE SEQUENCE [LARGE SCALE GENOMIC DNA]</scope>
    <source>
        <strain evidence="3">JCM 13249</strain>
    </source>
</reference>
<gene>
    <name evidence="2" type="ORF">GCM10009681_52380</name>
</gene>
<accession>A0ABP4XDC9</accession>
<comment type="caution">
    <text evidence="2">The sequence shown here is derived from an EMBL/GenBank/DDBJ whole genome shotgun (WGS) entry which is preliminary data.</text>
</comment>
<dbReference type="EMBL" id="BAAALS010000038">
    <property type="protein sequence ID" value="GAA1774333.1"/>
    <property type="molecule type" value="Genomic_DNA"/>
</dbReference>
<protein>
    <submittedName>
        <fullName evidence="2">Uncharacterized protein</fullName>
    </submittedName>
</protein>
<organism evidence="2 3">
    <name type="scientific">Luedemannella helvata</name>
    <dbReference type="NCBI Taxonomy" id="349315"/>
    <lineage>
        <taxon>Bacteria</taxon>
        <taxon>Bacillati</taxon>
        <taxon>Actinomycetota</taxon>
        <taxon>Actinomycetes</taxon>
        <taxon>Micromonosporales</taxon>
        <taxon>Micromonosporaceae</taxon>
        <taxon>Luedemannella</taxon>
    </lineage>
</organism>
<proteinExistence type="predicted"/>